<dbReference type="InterPro" id="IPR007209">
    <property type="entry name" value="RNaseL-inhib-like_metal-bd_dom"/>
</dbReference>
<protein>
    <recommendedName>
        <fullName evidence="6">18S rRNA aminocarboxypropyltransferase</fullName>
        <ecNumber evidence="6">2.5.1.157</ecNumber>
    </recommendedName>
</protein>
<organism evidence="10 11">
    <name type="scientific">Henningerozyma blattae (strain ATCC 34711 / CBS 6284 / DSM 70876 / NBRC 10599 / NRRL Y-10934 / UCD 77-7)</name>
    <name type="common">Yeast</name>
    <name type="synonym">Tetrapisispora blattae</name>
    <dbReference type="NCBI Taxonomy" id="1071380"/>
    <lineage>
        <taxon>Eukaryota</taxon>
        <taxon>Fungi</taxon>
        <taxon>Dikarya</taxon>
        <taxon>Ascomycota</taxon>
        <taxon>Saccharomycotina</taxon>
        <taxon>Saccharomycetes</taxon>
        <taxon>Saccharomycetales</taxon>
        <taxon>Saccharomycetaceae</taxon>
        <taxon>Henningerozyma</taxon>
    </lineage>
</organism>
<comment type="catalytic activity">
    <reaction evidence="6">
        <text>N(1)-methylpseudouridine(1191) in yeast 18S rRNA + S-adenosyl-L-methionine = N(1)-methyl-N(3)-[(3S)-3-amino-3-carboxypropyl]pseudouridine(1191) in yeast 18S rRNA + S-methyl-5'-thioadenosine + H(+)</text>
        <dbReference type="Rhea" id="RHEA:63300"/>
        <dbReference type="Rhea" id="RHEA-COMP:13852"/>
        <dbReference type="Rhea" id="RHEA-COMP:16309"/>
        <dbReference type="ChEBI" id="CHEBI:15378"/>
        <dbReference type="ChEBI" id="CHEBI:17509"/>
        <dbReference type="ChEBI" id="CHEBI:59789"/>
        <dbReference type="ChEBI" id="CHEBI:74890"/>
        <dbReference type="ChEBI" id="CHEBI:146234"/>
    </reaction>
</comment>
<evidence type="ECO:0000256" key="4">
    <source>
        <dbReference type="ARBA" id="ARBA00022679"/>
    </source>
</evidence>
<dbReference type="GO" id="GO:1904047">
    <property type="term" value="F:S-adenosyl-L-methionine binding"/>
    <property type="evidence" value="ECO:0007669"/>
    <property type="project" value="UniProtKB-UniRule"/>
</dbReference>
<feature type="binding site" evidence="6">
    <location>
        <position position="144"/>
    </location>
    <ligand>
        <name>S-adenosyl-L-methionine</name>
        <dbReference type="ChEBI" id="CHEBI:59789"/>
    </ligand>
</feature>
<evidence type="ECO:0000256" key="6">
    <source>
        <dbReference type="HAMAP-Rule" id="MF_03146"/>
    </source>
</evidence>
<feature type="region of interest" description="Disordered" evidence="7">
    <location>
        <begin position="1"/>
        <end position="33"/>
    </location>
</feature>
<dbReference type="STRING" id="1071380.I2GWL2"/>
<dbReference type="InterPro" id="IPR007177">
    <property type="entry name" value="Tsr3_C"/>
</dbReference>
<dbReference type="Pfam" id="PF04034">
    <property type="entry name" value="Ribo_biogen_C"/>
    <property type="match status" value="1"/>
</dbReference>
<comment type="similarity">
    <text evidence="6">Belongs to the TDD superfamily. TSR3 family.</text>
</comment>
<dbReference type="GeneID" id="14493178"/>
<evidence type="ECO:0000256" key="3">
    <source>
        <dbReference type="ARBA" id="ARBA00022552"/>
    </source>
</evidence>
<dbReference type="EC" id="2.5.1.157" evidence="6"/>
<evidence type="ECO:0000259" key="8">
    <source>
        <dbReference type="Pfam" id="PF04034"/>
    </source>
</evidence>
<dbReference type="HOGENOM" id="CLU_035060_0_0_1"/>
<dbReference type="HAMAP" id="MF_01116">
    <property type="entry name" value="TSR3"/>
    <property type="match status" value="1"/>
</dbReference>
<dbReference type="OMA" id="HHIRKGR"/>
<comment type="subcellular location">
    <subcellularLocation>
        <location evidence="6">Cytoplasm</location>
    </subcellularLocation>
    <subcellularLocation>
        <location evidence="6">Nucleus</location>
    </subcellularLocation>
</comment>
<keyword evidence="11" id="KW-1185">Reference proteome</keyword>
<accession>I2GWL2</accession>
<keyword evidence="1 6" id="KW-0963">Cytoplasm</keyword>
<keyword evidence="3 6" id="KW-0698">rRNA processing</keyword>
<dbReference type="RefSeq" id="XP_004178033.1">
    <property type="nucleotide sequence ID" value="XM_004177985.1"/>
</dbReference>
<dbReference type="KEGG" id="tbl:TBLA_0A07250"/>
<evidence type="ECO:0000256" key="2">
    <source>
        <dbReference type="ARBA" id="ARBA00022517"/>
    </source>
</evidence>
<evidence type="ECO:0000256" key="5">
    <source>
        <dbReference type="ARBA" id="ARBA00022691"/>
    </source>
</evidence>
<evidence type="ECO:0000313" key="11">
    <source>
        <dbReference type="Proteomes" id="UP000002866"/>
    </source>
</evidence>
<evidence type="ECO:0000256" key="1">
    <source>
        <dbReference type="ARBA" id="ARBA00022490"/>
    </source>
</evidence>
<dbReference type="FunCoup" id="I2GWL2">
    <property type="interactions" value="845"/>
</dbReference>
<keyword evidence="5 6" id="KW-0949">S-adenosyl-L-methionine</keyword>
<evidence type="ECO:0000259" key="9">
    <source>
        <dbReference type="Pfam" id="PF04068"/>
    </source>
</evidence>
<feature type="binding site" evidence="6">
    <location>
        <position position="104"/>
    </location>
    <ligand>
        <name>S-adenosyl-L-methionine</name>
        <dbReference type="ChEBI" id="CHEBI:59789"/>
    </ligand>
</feature>
<name>I2GWL2_HENB6</name>
<dbReference type="GO" id="GO:0000455">
    <property type="term" value="P:enzyme-directed rRNA pseudouridine synthesis"/>
    <property type="evidence" value="ECO:0007669"/>
    <property type="project" value="UniProtKB-UniRule"/>
</dbReference>
<feature type="domain" description="RNase L inhibitor RLI-like possible metal-binding" evidence="9">
    <location>
        <begin position="40"/>
        <end position="74"/>
    </location>
</feature>
<evidence type="ECO:0000256" key="7">
    <source>
        <dbReference type="SAM" id="MobiDB-lite"/>
    </source>
</evidence>
<gene>
    <name evidence="10" type="primary">TBLA0A07250</name>
    <name evidence="6" type="synonym">TSR3</name>
    <name evidence="10" type="ORF">TBLA_0A07250</name>
</gene>
<dbReference type="PANTHER" id="PTHR20426:SF0">
    <property type="entry name" value="18S RRNA AMINOCARBOXYPROPYLTRANSFERASE"/>
    <property type="match status" value="1"/>
</dbReference>
<keyword evidence="6" id="KW-0539">Nucleus</keyword>
<dbReference type="GO" id="GO:0030490">
    <property type="term" value="P:maturation of SSU-rRNA"/>
    <property type="evidence" value="ECO:0007669"/>
    <property type="project" value="EnsemblFungi"/>
</dbReference>
<comment type="catalytic activity">
    <reaction evidence="6">
        <text>an N(1)-methylpseudouridine in rRNA + S-adenosyl-L-methionine = N(1)-methyl-N(3)-[(3S)-3-amino-3-carboxypropyl]pseudouridine in rRNA + S-methyl-5'-thioadenosine + H(+)</text>
        <dbReference type="Rhea" id="RHEA:63296"/>
        <dbReference type="Rhea" id="RHEA-COMP:11634"/>
        <dbReference type="Rhea" id="RHEA-COMP:16310"/>
        <dbReference type="ChEBI" id="CHEBI:15378"/>
        <dbReference type="ChEBI" id="CHEBI:17509"/>
        <dbReference type="ChEBI" id="CHEBI:59789"/>
        <dbReference type="ChEBI" id="CHEBI:74890"/>
        <dbReference type="ChEBI" id="CHEBI:146234"/>
        <dbReference type="EC" id="2.5.1.157"/>
    </reaction>
</comment>
<dbReference type="GO" id="GO:0005634">
    <property type="term" value="C:nucleus"/>
    <property type="evidence" value="ECO:0007669"/>
    <property type="project" value="UniProtKB-SubCell"/>
</dbReference>
<dbReference type="OrthoDB" id="10262062at2759"/>
<dbReference type="EMBL" id="HE806316">
    <property type="protein sequence ID" value="CCH58514.1"/>
    <property type="molecule type" value="Genomic_DNA"/>
</dbReference>
<dbReference type="NCBIfam" id="NF002621">
    <property type="entry name" value="PRK02287.1"/>
    <property type="match status" value="1"/>
</dbReference>
<dbReference type="eggNOG" id="KOG3154">
    <property type="taxonomic scope" value="Eukaryota"/>
</dbReference>
<dbReference type="PANTHER" id="PTHR20426">
    <property type="entry name" value="RIBOSOME BIOGENESIS PROTEIN TSR3 HOMOLOG"/>
    <property type="match status" value="1"/>
</dbReference>
<dbReference type="InParanoid" id="I2GWL2"/>
<comment type="function">
    <text evidence="6">Aminocarboxypropyltransferase that catalyzes the aminocarboxypropyl transfer on pseudouridine at position 1191 (Psi1191) in 18S rRNA. It constitutes the last step in biosynthesis of the hypermodified N1-methyl-N3-(3-amino-3-carboxypropyl) pseudouridine (m1acp3-Psi) conserved in eukaryotic 18S rRNA.</text>
</comment>
<dbReference type="GO" id="GO:0005777">
    <property type="term" value="C:peroxisome"/>
    <property type="evidence" value="ECO:0007669"/>
    <property type="project" value="EnsemblFungi"/>
</dbReference>
<feature type="binding site" evidence="6">
    <location>
        <position position="129"/>
    </location>
    <ligand>
        <name>S-adenosyl-L-methionine</name>
        <dbReference type="ChEBI" id="CHEBI:59789"/>
    </ligand>
</feature>
<reference evidence="10 11" key="1">
    <citation type="journal article" date="2011" name="Proc. Natl. Acad. Sci. U.S.A.">
        <title>Evolutionary erosion of yeast sex chromosomes by mating-type switching accidents.</title>
        <authorList>
            <person name="Gordon J.L."/>
            <person name="Armisen D."/>
            <person name="Proux-Wera E."/>
            <person name="Oheigeartaigh S.S."/>
            <person name="Byrne K.P."/>
            <person name="Wolfe K.H."/>
        </authorList>
    </citation>
    <scope>NUCLEOTIDE SEQUENCE [LARGE SCALE GENOMIC DNA]</scope>
    <source>
        <strain evidence="11">ATCC 34711 / CBS 6284 / DSM 70876 / NBRC 10599 / NRRL Y-10934 / UCD 77-7</strain>
    </source>
</reference>
<proteinExistence type="inferred from homology"/>
<dbReference type="InterPro" id="IPR022968">
    <property type="entry name" value="Tsr3-like"/>
</dbReference>
<dbReference type="GO" id="GO:0106388">
    <property type="term" value="F:rRNA small subunit aminocarboxypropyltransferase activity"/>
    <property type="evidence" value="ECO:0007669"/>
    <property type="project" value="UniProtKB-EC"/>
</dbReference>
<evidence type="ECO:0000313" key="10">
    <source>
        <dbReference type="EMBL" id="CCH58514.1"/>
    </source>
</evidence>
<keyword evidence="4 6" id="KW-0808">Transferase</keyword>
<dbReference type="Proteomes" id="UP000002866">
    <property type="component" value="Chromosome 1"/>
</dbReference>
<dbReference type="Pfam" id="PF04068">
    <property type="entry name" value="Fer4_RLI"/>
    <property type="match status" value="1"/>
</dbReference>
<sequence length="304" mass="34069">MAKGKNKGHEERSNRKSNNSRRNESKHSLSIKSTKTNFPVKLAMWDFDHCDPKRCSGKKLERTGLAQSLRVGQRFNGMVVSPNGKRVVSPADRETIEQYGIAVVECSWARLDEVPFNKLGGKPSNEVLLPYLVAANPVNYGRPWRLNCVEAFAACLAIVGFKEYASKVLEGFSWGHAFLELNDELLDIYGNCTDSISVEKAQDEWLEKIELENKERKEKMNSADAWLIGNTNRKNLNDFDNSSESTEDNISTVSSADERYDALGNLISNDSHSLKYDSLGNVIESEGDALPPKYDKLGNIIEDN</sequence>
<feature type="domain" description="16S/18S rRNA aminocarboxypropyltransferase Tsr3 C-terminal" evidence="8">
    <location>
        <begin position="78"/>
        <end position="206"/>
    </location>
</feature>
<feature type="binding site" evidence="6">
    <location>
        <position position="56"/>
    </location>
    <ligand>
        <name>S-adenosyl-L-methionine</name>
        <dbReference type="ChEBI" id="CHEBI:59789"/>
    </ligand>
</feature>
<dbReference type="AlphaFoldDB" id="I2GWL2"/>
<keyword evidence="2 6" id="KW-0690">Ribosome biogenesis</keyword>